<evidence type="ECO:0000313" key="4">
    <source>
        <dbReference type="EMBL" id="BAC26884.1"/>
    </source>
</evidence>
<proteinExistence type="evidence at transcript level"/>
<gene>
    <name evidence="2 6" type="primary">Zrsr2</name>
    <name evidence="6" type="synonym">U2af1-rs2</name>
</gene>
<feature type="region of interest" description="Disordered" evidence="1">
    <location>
        <begin position="1"/>
        <end position="59"/>
    </location>
</feature>
<reference evidence="4" key="2">
    <citation type="journal article" date="2000" name="Genome Res.">
        <title>Normalization and subtraction of cap-trapper-selected cDNAs to prepare full-length cDNA libraries for rapid discovery of new genes.</title>
        <authorList>
            <person name="Carninci P."/>
            <person name="Shibata Y."/>
            <person name="Hayatsu N."/>
            <person name="Sugahara Y."/>
            <person name="Shibata K."/>
            <person name="Itoh M."/>
            <person name="Konno H."/>
            <person name="Okazaki Y."/>
            <person name="Muramatsu M."/>
            <person name="Hayashizaki Y."/>
        </authorList>
    </citation>
    <scope>NUCLEOTIDE SEQUENCE</scope>
    <source>
        <strain evidence="4">C57BL/6J</strain>
        <tissue evidence="5">Corpora quadrigemina</tissue>
        <tissue evidence="4">Ovary and uterus</tissue>
    </source>
</reference>
<evidence type="ECO:0000313" key="2">
    <source>
        <dbReference type="EMBL" id="AAH65693.1"/>
    </source>
</evidence>
<dbReference type="EMBL" id="AK030296">
    <property type="protein sequence ID" value="BAC26884.1"/>
    <property type="molecule type" value="mRNA"/>
</dbReference>
<dbReference type="BioGRID-ORCS" id="22184">
    <property type="hits" value="9 hits in 80 CRISPR screens"/>
</dbReference>
<reference evidence="4" key="8">
    <citation type="journal article" date="2005" name="Science">
        <title>The Transcriptional Landscape of the Mammalian Genome.</title>
        <authorList>
            <consortium name="The FANTOM Consortium"/>
            <consortium name="Riken Genome Exploration Research Group and Genome Science Group (Genome Network Project Core Group)"/>
        </authorList>
    </citation>
    <scope>NUCLEOTIDE SEQUENCE</scope>
    <source>
        <strain evidence="4">C57BL/6J</strain>
        <tissue evidence="5">Corpora quadrigemina</tissue>
        <tissue evidence="4">Ovary and uterus</tissue>
    </source>
</reference>
<evidence type="ECO:0000313" key="6">
    <source>
        <dbReference type="MGI" id="MGI:103287"/>
    </source>
</evidence>
<evidence type="ECO:0000256" key="1">
    <source>
        <dbReference type="SAM" id="MobiDB-lite"/>
    </source>
</evidence>
<dbReference type="MGI" id="MGI:103287">
    <property type="gene designation" value="Zrsr2"/>
</dbReference>
<name>Q8BG24_MOUSE</name>
<dbReference type="CTD" id="8233"/>
<dbReference type="RefSeq" id="NP_848909.2">
    <property type="nucleotide sequence ID" value="NM_178794.4"/>
</dbReference>
<dbReference type="AGR" id="MGI:103287"/>
<organism evidence="4">
    <name type="scientific">Mus musculus</name>
    <name type="common">Mouse</name>
    <dbReference type="NCBI Taxonomy" id="10090"/>
    <lineage>
        <taxon>Eukaryota</taxon>
        <taxon>Metazoa</taxon>
        <taxon>Chordata</taxon>
        <taxon>Craniata</taxon>
        <taxon>Vertebrata</taxon>
        <taxon>Euteleostomi</taxon>
        <taxon>Mammalia</taxon>
        <taxon>Eutheria</taxon>
        <taxon>Euarchontoglires</taxon>
        <taxon>Glires</taxon>
        <taxon>Rodentia</taxon>
        <taxon>Myomorpha</taxon>
        <taxon>Muroidea</taxon>
        <taxon>Muridae</taxon>
        <taxon>Murinae</taxon>
        <taxon>Mus</taxon>
        <taxon>Mus</taxon>
    </lineage>
</organism>
<evidence type="ECO:0000313" key="5">
    <source>
        <dbReference type="EMBL" id="BAC32398.1"/>
    </source>
</evidence>
<reference evidence="4" key="1">
    <citation type="journal article" date="1999" name="Methods Enzymol.">
        <title>High-efficiency full-length cDNA cloning.</title>
        <authorList>
            <person name="Carninci P."/>
            <person name="Hayashizaki Y."/>
        </authorList>
    </citation>
    <scope>NUCLEOTIDE SEQUENCE</scope>
    <source>
        <strain evidence="4">C57BL/6J</strain>
        <tissue evidence="5">Corpora quadrigemina</tissue>
        <tissue evidence="4">Ovary and uterus</tissue>
    </source>
</reference>
<reference evidence="4" key="6">
    <citation type="journal article" date="2002" name="Nature">
        <title>Analysis of the mouse transcriptome based on functional annotation of 60,770 full-length cDNAs.</title>
        <authorList>
            <consortium name="The FANTOM Consortium and the RIKEN Genome Exploration Research Group Phase I and II Team"/>
        </authorList>
    </citation>
    <scope>NUCLEOTIDE SEQUENCE</scope>
    <source>
        <strain evidence="4">C57BL/6J</strain>
        <tissue evidence="5">Corpora quadrigemina</tissue>
        <tissue evidence="4">Ovary and uterus</tissue>
    </source>
</reference>
<reference evidence="4" key="4">
    <citation type="journal article" date="2001" name="Nature">
        <title>Functional annotation of a full-length mouse cDNA collection.</title>
        <authorList>
            <consortium name="The RIKEN Genome Exploration Research Group Phase II Team and the FANTOM Consortium"/>
        </authorList>
    </citation>
    <scope>NUCLEOTIDE SEQUENCE</scope>
    <source>
        <strain evidence="4">C57BL/6J</strain>
        <tissue evidence="5">Corpora quadrigemina</tissue>
        <tissue evidence="4">Ovary and uterus</tissue>
    </source>
</reference>
<reference evidence="4" key="5">
    <citation type="submission" date="2001-07" db="EMBL/GenBank/DDBJ databases">
        <authorList>
            <person name="Adachi J."/>
            <person name="Aizawa K."/>
            <person name="Akimura T."/>
            <person name="Arakawa T."/>
            <person name="Bono H."/>
            <person name="Carninci P."/>
            <person name="Fukuda S."/>
            <person name="Furuno M."/>
            <person name="Hanagaki T."/>
            <person name="Hara A."/>
            <person name="Hashizume W."/>
            <person name="Hayashida K."/>
            <person name="Hayatsu N."/>
            <person name="Hiramoto K."/>
            <person name="Hiraoka T."/>
            <person name="Hirozane T."/>
            <person name="Hori F."/>
            <person name="Imotani K."/>
            <person name="Ishii Y."/>
            <person name="Itoh M."/>
            <person name="Kagawa I."/>
            <person name="Kasukawa T."/>
            <person name="Katoh H."/>
            <person name="Kawai J."/>
            <person name="Kojima Y."/>
            <person name="Kondo S."/>
            <person name="Konno H."/>
            <person name="Kouda M."/>
            <person name="Koya S."/>
            <person name="Kurihara C."/>
            <person name="Matsuyama T."/>
            <person name="Miyazaki A."/>
            <person name="Murata M."/>
            <person name="Nakamura M."/>
            <person name="Nishi K."/>
            <person name="Nomura K."/>
            <person name="Numazaki R."/>
            <person name="Ohno M."/>
            <person name="Ohsato N."/>
            <person name="Okazaki Y."/>
            <person name="Saito R."/>
            <person name="Saitoh H."/>
            <person name="Sakai C."/>
            <person name="Sakai K."/>
            <person name="Sakazume N."/>
            <person name="Sano H."/>
            <person name="Sasaki D."/>
            <person name="Shibata K."/>
            <person name="Shinagawa A."/>
            <person name="Shiraki T."/>
            <person name="Sogabe Y."/>
            <person name="Tagami M."/>
            <person name="Tagawa A."/>
            <person name="Takahashi F."/>
            <person name="Takaku-Akahira S."/>
            <person name="Takeda Y."/>
            <person name="Tanaka T."/>
            <person name="Tomaru A."/>
            <person name="Toya T."/>
            <person name="Yasunishi A."/>
            <person name="Muramatsu M."/>
            <person name="Hayashizaki Y."/>
        </authorList>
    </citation>
    <scope>NUCLEOTIDE SEQUENCE</scope>
    <source>
        <strain evidence="4">C57BL/6J</strain>
        <tissue evidence="5">Corpora quadrigemina</tissue>
        <tissue evidence="4">Ovary and uterus</tissue>
    </source>
</reference>
<evidence type="ECO:0000313" key="3">
    <source>
        <dbReference type="EMBL" id="AAH83160.1"/>
    </source>
</evidence>
<dbReference type="OrthoDB" id="75923at2759"/>
<dbReference type="EMBL" id="BC065693">
    <property type="protein sequence ID" value="AAH65693.1"/>
    <property type="molecule type" value="mRNA"/>
</dbReference>
<reference evidence="4" key="3">
    <citation type="journal article" date="2000" name="Genome Res.">
        <title>RIKEN integrated sequence analysis (RISA) system--384-format sequencing pipeline with 384 multicapillary sequencer.</title>
        <authorList>
            <person name="Shibata K."/>
            <person name="Itoh M."/>
            <person name="Aizawa K."/>
            <person name="Nagaoka S."/>
            <person name="Sasaki N."/>
            <person name="Carninci P."/>
            <person name="Konno H."/>
            <person name="Akiyama J."/>
            <person name="Nishi K."/>
            <person name="Kitsunai T."/>
            <person name="Tashiro H."/>
            <person name="Itoh M."/>
            <person name="Sumi N."/>
            <person name="Ishii Y."/>
            <person name="Nakamura S."/>
            <person name="Hazama M."/>
            <person name="Nishine T."/>
            <person name="Harada A."/>
            <person name="Yamamoto R."/>
            <person name="Matsumoto H."/>
            <person name="Sakaguchi S."/>
            <person name="Ikegami T."/>
            <person name="Kashiwagi K."/>
            <person name="Fujiwake S."/>
            <person name="Inoue K."/>
            <person name="Togawa Y."/>
            <person name="Izawa M."/>
            <person name="Ohara E."/>
            <person name="Watahiki M."/>
            <person name="Yoneda Y."/>
            <person name="Ishikawa T."/>
            <person name="Ozawa K."/>
            <person name="Tanaka T."/>
            <person name="Matsuura S."/>
            <person name="Kawai J."/>
            <person name="Okazaki Y."/>
            <person name="Muramatsu M."/>
            <person name="Inoue Y."/>
            <person name="Kira A."/>
            <person name="Hayashizaki Y."/>
        </authorList>
    </citation>
    <scope>NUCLEOTIDE SEQUENCE</scope>
    <source>
        <strain evidence="4">C57BL/6J</strain>
        <tissue evidence="5">Corpora quadrigemina</tissue>
        <tissue evidence="4">Ovary and uterus</tissue>
    </source>
</reference>
<reference evidence="4" key="9">
    <citation type="journal article" date="2005" name="Science">
        <title>Antisense Transcription in the Mammalian Transcriptome.</title>
        <authorList>
            <consortium name="RIKEN Genome Exploration Research Group and Genome Science Group (Genome Network Project Core Group) and the FANTOM Consortium"/>
        </authorList>
    </citation>
    <scope>NUCLEOTIDE SEQUENCE</scope>
    <source>
        <strain evidence="4">C57BL/6J</strain>
        <tissue evidence="5">Corpora quadrigemina</tissue>
        <tissue evidence="4">Ovary and uterus</tissue>
    </source>
</reference>
<dbReference type="EMBL" id="BC083160">
    <property type="protein sequence ID" value="AAH83160.1"/>
    <property type="molecule type" value="mRNA"/>
</dbReference>
<sequence>MVTEGRKGTRRIQGKEEKRRGSSKTEGRTREKVKGRMGRTAEKRARGRGAETTREERKRGDFCHRRIEPCVSSWCARVHVKSLQIHQWACQGLPLVLYFAHVLFIWKESVFVRNTTSYLETLVSKWFSSWGGAMTDTFTLSKLSYCLF</sequence>
<dbReference type="DNASU" id="22184"/>
<accession>Q8BG24</accession>
<dbReference type="GeneID" id="22184"/>
<protein>
    <submittedName>
        <fullName evidence="2">Zinc finger (CCCH type), RNA binding motif and serine/arginine rich 2</fullName>
    </submittedName>
</protein>
<reference evidence="2" key="7">
    <citation type="journal article" date="2004" name="Genome Res.">
        <title>The status, quality, and expansion of the NIH full-length cDNA project: the Mammalian Gene Collection (MGC).</title>
        <authorList>
            <consortium name="The MGC Project Team"/>
            <person name="Gerhard D.S."/>
            <person name="Wagner L."/>
            <person name="Feingold E.A."/>
            <person name="Shenmen C.M."/>
            <person name="Grouse L.H."/>
            <person name="Schuler G."/>
            <person name="Klein S.L."/>
            <person name="Old S."/>
            <person name="Rasooly R."/>
            <person name="Good P."/>
            <person name="Guyer M."/>
            <person name="Peck A.M."/>
            <person name="Derge J.G."/>
            <person name="Lipman D."/>
            <person name="Collins F.S."/>
            <person name="Jang W."/>
            <person name="Sherry S."/>
            <person name="Feolo M."/>
            <person name="Misquitta L."/>
            <person name="Lee E."/>
            <person name="Rotmistrovsky K."/>
            <person name="Greenhut S.F."/>
            <person name="Schaefer C.F."/>
            <person name="Buetow K."/>
            <person name="Bonner T.I."/>
            <person name="Haussler D."/>
            <person name="Kent J."/>
            <person name="Kiekhaus M."/>
            <person name="Furey T."/>
            <person name="Brent M."/>
            <person name="Prange C."/>
            <person name="Schreiber K."/>
            <person name="Shapiro N."/>
            <person name="Bhat N.K."/>
            <person name="Hopkins R.F."/>
            <person name="Hsie F."/>
            <person name="Driscoll T."/>
            <person name="Soares M.B."/>
            <person name="Casavant T.L."/>
            <person name="Scheetz T.E."/>
            <person name="Brown-stein M.J."/>
            <person name="Usdin T.B."/>
            <person name="Toshiyuki S."/>
            <person name="Carninci P."/>
            <person name="Piao Y."/>
            <person name="Dudekula D.B."/>
            <person name="Ko M.S."/>
            <person name="Kawakami K."/>
            <person name="Suzuki Y."/>
            <person name="Sugano S."/>
            <person name="Gruber C.E."/>
            <person name="Smith M.R."/>
            <person name="Simmons B."/>
            <person name="Moore T."/>
            <person name="Waterman R."/>
            <person name="Johnson S.L."/>
            <person name="Ruan Y."/>
            <person name="Wei C.L."/>
            <person name="Mathavan S."/>
            <person name="Gunaratne P.H."/>
            <person name="Wu J."/>
            <person name="Garcia A.M."/>
            <person name="Hulyk S.W."/>
            <person name="Fuh E."/>
            <person name="Yuan Y."/>
            <person name="Sneed A."/>
            <person name="Kowis C."/>
            <person name="Hodgson A."/>
            <person name="Muzny D.M."/>
            <person name="McPherson J."/>
            <person name="Gibbs R.A."/>
            <person name="Fahey J."/>
            <person name="Helton E."/>
            <person name="Ketteman M."/>
            <person name="Madan A."/>
            <person name="Rodrigues S."/>
            <person name="Sanchez A."/>
            <person name="Whiting M."/>
            <person name="Madari A."/>
            <person name="Young A.C."/>
            <person name="Wetherby K.D."/>
            <person name="Granite S.J."/>
            <person name="Kwong P.N."/>
            <person name="Brinkley C.P."/>
            <person name="Pearson R.L."/>
            <person name="Bouffard G.G."/>
            <person name="Blakesly R.W."/>
            <person name="Green E.D."/>
            <person name="Dickson M.C."/>
            <person name="Rodriguez A.C."/>
            <person name="Grimwood J."/>
            <person name="Schmutz J."/>
            <person name="Myers R.M."/>
            <person name="Butterfield Y.S."/>
            <person name="Griffith M."/>
            <person name="Griffith O.L."/>
            <person name="Krzywinski M.I."/>
            <person name="Liao N."/>
            <person name="Morin R."/>
            <person name="Morrin R."/>
            <person name="Palmquist D."/>
            <person name="Petrescu A.S."/>
            <person name="Skalska U."/>
            <person name="Smailus D.E."/>
            <person name="Stott J.M."/>
            <person name="Schnerch A."/>
            <person name="Schein J.E."/>
            <person name="Jones S.J."/>
            <person name="Holt R.A."/>
            <person name="Baross A."/>
            <person name="Marra M.A."/>
            <person name="Clifton S."/>
            <person name="Makowski K.A."/>
            <person name="Bosak S."/>
            <person name="Malek J."/>
        </authorList>
    </citation>
    <scope>NUCLEOTIDE SEQUENCE [LARGE SCALE MRNA]</scope>
    <source>
        <strain evidence="2">C57BL/6</strain>
        <tissue evidence="2">Brain</tissue>
        <tissue evidence="3">Jaw bone</tissue>
    </source>
</reference>
<dbReference type="EMBL" id="AK045504">
    <property type="protein sequence ID" value="BAC32398.1"/>
    <property type="molecule type" value="mRNA"/>
</dbReference>
<dbReference type="AlphaFoldDB" id="Q8BG24"/>